<keyword evidence="1" id="KW-0862">Zinc</keyword>
<dbReference type="Proteomes" id="UP000054097">
    <property type="component" value="Unassembled WGS sequence"/>
</dbReference>
<dbReference type="GO" id="GO:0008270">
    <property type="term" value="F:zinc ion binding"/>
    <property type="evidence" value="ECO:0007669"/>
    <property type="project" value="UniProtKB-KW"/>
</dbReference>
<dbReference type="STRING" id="933852.A0A0C3BFP2"/>
<proteinExistence type="predicted"/>
<dbReference type="PROSITE" id="PS50157">
    <property type="entry name" value="ZINC_FINGER_C2H2_2"/>
    <property type="match status" value="1"/>
</dbReference>
<organism evidence="3 4">
    <name type="scientific">Serendipita vermifera MAFF 305830</name>
    <dbReference type="NCBI Taxonomy" id="933852"/>
    <lineage>
        <taxon>Eukaryota</taxon>
        <taxon>Fungi</taxon>
        <taxon>Dikarya</taxon>
        <taxon>Basidiomycota</taxon>
        <taxon>Agaricomycotina</taxon>
        <taxon>Agaricomycetes</taxon>
        <taxon>Sebacinales</taxon>
        <taxon>Serendipitaceae</taxon>
        <taxon>Serendipita</taxon>
    </lineage>
</organism>
<dbReference type="AlphaFoldDB" id="A0A0C3BFP2"/>
<sequence>MMALERHQTREAFPLVLNQFDSQASSYNDNSFVASQWSSGQPVTTDLFLEMNGCYNAMEGMEELLPTPPSSWHPGNPIYEAASRSLAPVDEVAYMRLFSHQQQHPQIKEHLPPESLSFDPPPRAIRAVTPDPTAMLASRFQDRGIITTRFDQYNEMDFAIHTISFAGRYDQGDSFPLHIDPIGLNVNGQLEFFGAMKEGDEPGFKPLSPAASSSQIQPLARSPQQDAIQKIYDYIEAHPNDPIPASYISRELFEFRNGLGWCLMGDCAVGRAAHKDGPLSKTPRFWGRLNHLYDHIRGVHFNHRPFQCSLSPTCQMSFVRKDDLACHKFRRHRYQRFPCGMCDNVYTLQDNLKLHIQCKHVDTLISMHLSGVLSAPATRVHNPEG</sequence>
<dbReference type="EMBL" id="KN824285">
    <property type="protein sequence ID" value="KIM30286.1"/>
    <property type="molecule type" value="Genomic_DNA"/>
</dbReference>
<dbReference type="OrthoDB" id="6077919at2759"/>
<evidence type="ECO:0000259" key="2">
    <source>
        <dbReference type="PROSITE" id="PS50157"/>
    </source>
</evidence>
<keyword evidence="1" id="KW-0863">Zinc-finger</keyword>
<dbReference type="Gene3D" id="3.30.160.60">
    <property type="entry name" value="Classic Zinc Finger"/>
    <property type="match status" value="1"/>
</dbReference>
<feature type="domain" description="C2H2-type" evidence="2">
    <location>
        <begin position="306"/>
        <end position="337"/>
    </location>
</feature>
<evidence type="ECO:0000313" key="3">
    <source>
        <dbReference type="EMBL" id="KIM30286.1"/>
    </source>
</evidence>
<dbReference type="HOGENOM" id="CLU_057811_0_0_1"/>
<dbReference type="InterPro" id="IPR013087">
    <property type="entry name" value="Znf_C2H2_type"/>
</dbReference>
<accession>A0A0C3BFP2</accession>
<dbReference type="SMART" id="SM00355">
    <property type="entry name" value="ZnF_C2H2"/>
    <property type="match status" value="2"/>
</dbReference>
<dbReference type="PROSITE" id="PS00028">
    <property type="entry name" value="ZINC_FINGER_C2H2_1"/>
    <property type="match status" value="1"/>
</dbReference>
<dbReference type="SUPFAM" id="SSF57667">
    <property type="entry name" value="beta-beta-alpha zinc fingers"/>
    <property type="match status" value="1"/>
</dbReference>
<dbReference type="InterPro" id="IPR036236">
    <property type="entry name" value="Znf_C2H2_sf"/>
</dbReference>
<reference evidence="3 4" key="1">
    <citation type="submission" date="2014-04" db="EMBL/GenBank/DDBJ databases">
        <authorList>
            <consortium name="DOE Joint Genome Institute"/>
            <person name="Kuo A."/>
            <person name="Zuccaro A."/>
            <person name="Kohler A."/>
            <person name="Nagy L.G."/>
            <person name="Floudas D."/>
            <person name="Copeland A."/>
            <person name="Barry K.W."/>
            <person name="Cichocki N."/>
            <person name="Veneault-Fourrey C."/>
            <person name="LaButti K."/>
            <person name="Lindquist E.A."/>
            <person name="Lipzen A."/>
            <person name="Lundell T."/>
            <person name="Morin E."/>
            <person name="Murat C."/>
            <person name="Sun H."/>
            <person name="Tunlid A."/>
            <person name="Henrissat B."/>
            <person name="Grigoriev I.V."/>
            <person name="Hibbett D.S."/>
            <person name="Martin F."/>
            <person name="Nordberg H.P."/>
            <person name="Cantor M.N."/>
            <person name="Hua S.X."/>
        </authorList>
    </citation>
    <scope>NUCLEOTIDE SEQUENCE [LARGE SCALE GENOMIC DNA]</scope>
    <source>
        <strain evidence="3 4">MAFF 305830</strain>
    </source>
</reference>
<keyword evidence="4" id="KW-1185">Reference proteome</keyword>
<evidence type="ECO:0000256" key="1">
    <source>
        <dbReference type="PROSITE-ProRule" id="PRU00042"/>
    </source>
</evidence>
<name>A0A0C3BFP2_SERVB</name>
<gene>
    <name evidence="3" type="ORF">M408DRAFT_296385</name>
</gene>
<keyword evidence="1" id="KW-0479">Metal-binding</keyword>
<reference evidence="4" key="2">
    <citation type="submission" date="2015-01" db="EMBL/GenBank/DDBJ databases">
        <title>Evolutionary Origins and Diversification of the Mycorrhizal Mutualists.</title>
        <authorList>
            <consortium name="DOE Joint Genome Institute"/>
            <consortium name="Mycorrhizal Genomics Consortium"/>
            <person name="Kohler A."/>
            <person name="Kuo A."/>
            <person name="Nagy L.G."/>
            <person name="Floudas D."/>
            <person name="Copeland A."/>
            <person name="Barry K.W."/>
            <person name="Cichocki N."/>
            <person name="Veneault-Fourrey C."/>
            <person name="LaButti K."/>
            <person name="Lindquist E.A."/>
            <person name="Lipzen A."/>
            <person name="Lundell T."/>
            <person name="Morin E."/>
            <person name="Murat C."/>
            <person name="Riley R."/>
            <person name="Ohm R."/>
            <person name="Sun H."/>
            <person name="Tunlid A."/>
            <person name="Henrissat B."/>
            <person name="Grigoriev I.V."/>
            <person name="Hibbett D.S."/>
            <person name="Martin F."/>
        </authorList>
    </citation>
    <scope>NUCLEOTIDE SEQUENCE [LARGE SCALE GENOMIC DNA]</scope>
    <source>
        <strain evidence="4">MAFF 305830</strain>
    </source>
</reference>
<evidence type="ECO:0000313" key="4">
    <source>
        <dbReference type="Proteomes" id="UP000054097"/>
    </source>
</evidence>
<protein>
    <recommendedName>
        <fullName evidence="2">C2H2-type domain-containing protein</fullName>
    </recommendedName>
</protein>